<dbReference type="Pfam" id="PF06993">
    <property type="entry name" value="DUF1304"/>
    <property type="match status" value="1"/>
</dbReference>
<sequence length="119" mass="13252">MSVTSTVLTFLVALEFFYIMYIQTITTTSAQTSRIFNMERDELKGKSLNTLLKNMGIYNGLIGLGLLYALFFSSASIEIVRMIFVYIILVATYGSFTSSKKIILTQGGLSILALFSTFL</sequence>
<protein>
    <submittedName>
        <fullName evidence="1">DUF1304 domain-containing protein</fullName>
    </submittedName>
</protein>
<dbReference type="EMBL" id="CP063065">
    <property type="protein sequence ID" value="QOQ79871.1"/>
    <property type="molecule type" value="Genomic_DNA"/>
</dbReference>
<dbReference type="AlphaFoldDB" id="A0A7M1KU47"/>
<reference evidence="1 2" key="1">
    <citation type="submission" date="2020-10" db="EMBL/GenBank/DDBJ databases">
        <title>Plasmid carrying two tetracycline resistance determinant.</title>
        <authorList>
            <person name="Yang Q."/>
        </authorList>
    </citation>
    <scope>NUCLEOTIDE SEQUENCE [LARGE SCALE GENOMIC DNA]</scope>
    <source>
        <strain evidence="1 2">T43</strain>
    </source>
</reference>
<name>A0A7M1KU47_9LACT</name>
<dbReference type="Proteomes" id="UP000595091">
    <property type="component" value="Chromosome"/>
</dbReference>
<accession>A0A7M1KU47</accession>
<dbReference type="InterPro" id="IPR009732">
    <property type="entry name" value="DUF1304"/>
</dbReference>
<evidence type="ECO:0000313" key="2">
    <source>
        <dbReference type="Proteomes" id="UP000595091"/>
    </source>
</evidence>
<dbReference type="PANTHER" id="PTHR38446:SF1">
    <property type="entry name" value="BLL0914 PROTEIN"/>
    <property type="match status" value="1"/>
</dbReference>
<dbReference type="PANTHER" id="PTHR38446">
    <property type="entry name" value="BLL0914 PROTEIN"/>
    <property type="match status" value="1"/>
</dbReference>
<organism evidence="1 2">
    <name type="scientific">Aerococcus urinaeequi</name>
    <dbReference type="NCBI Taxonomy" id="51665"/>
    <lineage>
        <taxon>Bacteria</taxon>
        <taxon>Bacillati</taxon>
        <taxon>Bacillota</taxon>
        <taxon>Bacilli</taxon>
        <taxon>Lactobacillales</taxon>
        <taxon>Aerococcaceae</taxon>
        <taxon>Aerococcus</taxon>
    </lineage>
</organism>
<evidence type="ECO:0000313" key="1">
    <source>
        <dbReference type="EMBL" id="QOQ79871.1"/>
    </source>
</evidence>
<dbReference type="RefSeq" id="WP_059134577.1">
    <property type="nucleotide sequence ID" value="NZ_CP063065.1"/>
</dbReference>
<proteinExistence type="predicted"/>
<gene>
    <name evidence="1" type="ORF">IMX20_04135</name>
</gene>